<sequence length="225" mass="22530">MTGPPQPRVLAGLLVLTATSGMVDVVGFLALGRVFCALTTGNVLFLGLALAGEPQLAVTTTGLALLAFVVGILTGNRLIDVVTARGGRWFRGAVGAEALLLLVGAALAWRLAAETTPQVGGRHLGVIALLATAMGVRAATTLKAAVPGYSTILVTTTLALLFREGHGTRTQRRNWALAVVSLGAGAAAGGLLLEVAVSLPIAVAAGCAAVVAVVCVPGREPAAGR</sequence>
<organism evidence="2 3">
    <name type="scientific">Streptomyces chumphonensis</name>
    <dbReference type="NCBI Taxonomy" id="1214925"/>
    <lineage>
        <taxon>Bacteria</taxon>
        <taxon>Bacillati</taxon>
        <taxon>Actinomycetota</taxon>
        <taxon>Actinomycetes</taxon>
        <taxon>Kitasatosporales</taxon>
        <taxon>Streptomycetaceae</taxon>
        <taxon>Streptomyces</taxon>
    </lineage>
</organism>
<gene>
    <name evidence="2" type="ORF">IF129_01100</name>
</gene>
<dbReference type="RefSeq" id="WP_191207472.1">
    <property type="nucleotide sequence ID" value="NZ_BAABKL010000021.1"/>
</dbReference>
<dbReference type="InterPro" id="IPR010699">
    <property type="entry name" value="DUF1275"/>
</dbReference>
<evidence type="ECO:0000256" key="1">
    <source>
        <dbReference type="SAM" id="Phobius"/>
    </source>
</evidence>
<protein>
    <submittedName>
        <fullName evidence="2">DUF1275 domain-containing protein</fullName>
    </submittedName>
</protein>
<keyword evidence="1" id="KW-0472">Membrane</keyword>
<dbReference type="Pfam" id="PF06912">
    <property type="entry name" value="DUF1275"/>
    <property type="match status" value="1"/>
</dbReference>
<dbReference type="EMBL" id="JACXYU010000001">
    <property type="protein sequence ID" value="MBD3930171.1"/>
    <property type="molecule type" value="Genomic_DNA"/>
</dbReference>
<accession>A0A927EWR6</accession>
<dbReference type="AlphaFoldDB" id="A0A927EWR6"/>
<keyword evidence="1" id="KW-1133">Transmembrane helix</keyword>
<feature type="transmembrane region" description="Helical" evidence="1">
    <location>
        <begin position="30"/>
        <end position="49"/>
    </location>
</feature>
<dbReference type="Proteomes" id="UP000632289">
    <property type="component" value="Unassembled WGS sequence"/>
</dbReference>
<feature type="transmembrane region" description="Helical" evidence="1">
    <location>
        <begin position="174"/>
        <end position="193"/>
    </location>
</feature>
<dbReference type="PANTHER" id="PTHR37314:SF4">
    <property type="entry name" value="UPF0700 TRANSMEMBRANE PROTEIN YOAK"/>
    <property type="match status" value="1"/>
</dbReference>
<comment type="caution">
    <text evidence="2">The sequence shown here is derived from an EMBL/GenBank/DDBJ whole genome shotgun (WGS) entry which is preliminary data.</text>
</comment>
<name>A0A927EWR6_9ACTN</name>
<dbReference type="PANTHER" id="PTHR37314">
    <property type="entry name" value="SLR0142 PROTEIN"/>
    <property type="match status" value="1"/>
</dbReference>
<reference evidence="2" key="1">
    <citation type="submission" date="2020-09" db="EMBL/GenBank/DDBJ databases">
        <title>Secondary metabolite and genome analysis of marine Streptomyces chumphonensis KK1-2T.</title>
        <authorList>
            <person name="Phongsopitanun W."/>
            <person name="Kanchanasin P."/>
            <person name="Pittayakhajonwut P."/>
            <person name="Suwanborirux K."/>
            <person name="Tanasupawat S."/>
        </authorList>
    </citation>
    <scope>NUCLEOTIDE SEQUENCE</scope>
    <source>
        <strain evidence="2">KK1-2</strain>
    </source>
</reference>
<keyword evidence="3" id="KW-1185">Reference proteome</keyword>
<proteinExistence type="predicted"/>
<keyword evidence="1" id="KW-0812">Transmembrane</keyword>
<evidence type="ECO:0000313" key="3">
    <source>
        <dbReference type="Proteomes" id="UP000632289"/>
    </source>
</evidence>
<feature type="transmembrane region" description="Helical" evidence="1">
    <location>
        <begin position="93"/>
        <end position="112"/>
    </location>
</feature>
<evidence type="ECO:0000313" key="2">
    <source>
        <dbReference type="EMBL" id="MBD3930171.1"/>
    </source>
</evidence>
<feature type="transmembrane region" description="Helical" evidence="1">
    <location>
        <begin position="199"/>
        <end position="218"/>
    </location>
</feature>
<feature type="transmembrane region" description="Helical" evidence="1">
    <location>
        <begin position="146"/>
        <end position="162"/>
    </location>
</feature>
<feature type="transmembrane region" description="Helical" evidence="1">
    <location>
        <begin position="56"/>
        <end position="73"/>
    </location>
</feature>